<gene>
    <name evidence="3" type="ORF">E0W69_018300</name>
</gene>
<keyword evidence="4" id="KW-1185">Reference proteome</keyword>
<dbReference type="GO" id="GO:0008713">
    <property type="term" value="F:ADP-heptose-lipopolysaccharide heptosyltransferase activity"/>
    <property type="evidence" value="ECO:0007669"/>
    <property type="project" value="TreeGrafter"/>
</dbReference>
<dbReference type="AlphaFoldDB" id="A0A5P2G4S4"/>
<dbReference type="GO" id="GO:0009244">
    <property type="term" value="P:lipopolysaccharide core region biosynthetic process"/>
    <property type="evidence" value="ECO:0007669"/>
    <property type="project" value="TreeGrafter"/>
</dbReference>
<dbReference type="RefSeq" id="WP_131331507.1">
    <property type="nucleotide sequence ID" value="NZ_CP044016.1"/>
</dbReference>
<sequence>MLKRLISVYLRKFKRKKSVKKHIAFVALNKEAIQHLPNHPSKNKIIILVRMDEIGDYILSRNTFSIIKNAPKFKDYKIIFIGNKLNKNIAETLDTDTVDEFLWIDKEQFKKDHNYRSQIFTNINNINAEIAVELERTSDVNLGGIIIEATNAIKKYGSSNYYLYDKLNILSDSFFNHLFPQNFELTHEFLFNQRFVNWVSDTNISITKPAINAKLLPKLNLPEKYILCMIGSSKKSKNWPLRYWIELIGQLLVCYKEEEIVLLGGNREEEFAQGILDEIKDERLYSMVSKTNLMESFSWINAASLMISNDTFAVHARVALNEKPTVVMANGESSFRFSDLGQFSPNYTVIYSKQYLEYLPKMKNADRWIYNVSSVDMATIFPKEVLDKCLELYKN</sequence>
<evidence type="ECO:0000256" key="2">
    <source>
        <dbReference type="ARBA" id="ARBA00022679"/>
    </source>
</evidence>
<dbReference type="Gene3D" id="3.40.50.2000">
    <property type="entry name" value="Glycogen Phosphorylase B"/>
    <property type="match status" value="2"/>
</dbReference>
<dbReference type="InterPro" id="IPR051199">
    <property type="entry name" value="LPS_LOS_Heptosyltrfase"/>
</dbReference>
<dbReference type="EMBL" id="CP044016">
    <property type="protein sequence ID" value="QES90525.1"/>
    <property type="molecule type" value="Genomic_DNA"/>
</dbReference>
<name>A0A5P2G4S4_9BACT</name>
<dbReference type="OrthoDB" id="9797795at2"/>
<dbReference type="InterPro" id="IPR002201">
    <property type="entry name" value="Glyco_trans_9"/>
</dbReference>
<evidence type="ECO:0000313" key="4">
    <source>
        <dbReference type="Proteomes" id="UP000292424"/>
    </source>
</evidence>
<accession>A0A5P2G4S4</accession>
<dbReference type="KEGG" id="arac:E0W69_018300"/>
<keyword evidence="1" id="KW-0328">Glycosyltransferase</keyword>
<dbReference type="PANTHER" id="PTHR30160">
    <property type="entry name" value="TETRAACYLDISACCHARIDE 4'-KINASE-RELATED"/>
    <property type="match status" value="1"/>
</dbReference>
<evidence type="ECO:0000313" key="3">
    <source>
        <dbReference type="EMBL" id="QES90525.1"/>
    </source>
</evidence>
<evidence type="ECO:0000256" key="1">
    <source>
        <dbReference type="ARBA" id="ARBA00022676"/>
    </source>
</evidence>
<dbReference type="Pfam" id="PF01075">
    <property type="entry name" value="Glyco_transf_9"/>
    <property type="match status" value="1"/>
</dbReference>
<keyword evidence="2 3" id="KW-0808">Transferase</keyword>
<reference evidence="3 4" key="1">
    <citation type="submission" date="2019-09" db="EMBL/GenBank/DDBJ databases">
        <title>Complete genome sequence of Arachidicoccus sp. B3-10 isolated from apple orchard soil.</title>
        <authorList>
            <person name="Kim H.S."/>
            <person name="Han K.-I."/>
            <person name="Suh M.K."/>
            <person name="Lee K.C."/>
            <person name="Eom M.K."/>
            <person name="Kim J.-S."/>
            <person name="Kang S.W."/>
            <person name="Sin Y."/>
            <person name="Lee J.-S."/>
        </authorList>
    </citation>
    <scope>NUCLEOTIDE SEQUENCE [LARGE SCALE GENOMIC DNA]</scope>
    <source>
        <strain evidence="3 4">B3-10</strain>
    </source>
</reference>
<protein>
    <submittedName>
        <fullName evidence="3">Glycosyltransferase family 9 protein</fullName>
    </submittedName>
</protein>
<dbReference type="SUPFAM" id="SSF53756">
    <property type="entry name" value="UDP-Glycosyltransferase/glycogen phosphorylase"/>
    <property type="match status" value="1"/>
</dbReference>
<dbReference type="Proteomes" id="UP000292424">
    <property type="component" value="Chromosome"/>
</dbReference>
<organism evidence="3 4">
    <name type="scientific">Rhizosphaericola mali</name>
    <dbReference type="NCBI Taxonomy" id="2545455"/>
    <lineage>
        <taxon>Bacteria</taxon>
        <taxon>Pseudomonadati</taxon>
        <taxon>Bacteroidota</taxon>
        <taxon>Chitinophagia</taxon>
        <taxon>Chitinophagales</taxon>
        <taxon>Chitinophagaceae</taxon>
        <taxon>Rhizosphaericola</taxon>
    </lineage>
</organism>
<dbReference type="GO" id="GO:0005829">
    <property type="term" value="C:cytosol"/>
    <property type="evidence" value="ECO:0007669"/>
    <property type="project" value="TreeGrafter"/>
</dbReference>
<dbReference type="PANTHER" id="PTHR30160:SF1">
    <property type="entry name" value="LIPOPOLYSACCHARIDE 1,2-N-ACETYLGLUCOSAMINETRANSFERASE-RELATED"/>
    <property type="match status" value="1"/>
</dbReference>
<proteinExistence type="predicted"/>